<proteinExistence type="predicted"/>
<comment type="catalytic activity">
    <reaction evidence="4">
        <text>L-methionine sulfone + acetyl-CoA = N-acetyl-L-methionine sulfone + CoA + H(+)</text>
        <dbReference type="Rhea" id="RHEA:47656"/>
        <dbReference type="ChEBI" id="CHEBI:15378"/>
        <dbReference type="ChEBI" id="CHEBI:57287"/>
        <dbReference type="ChEBI" id="CHEBI:57288"/>
        <dbReference type="ChEBI" id="CHEBI:87824"/>
        <dbReference type="ChEBI" id="CHEBI:87825"/>
    </reaction>
</comment>
<dbReference type="InterPro" id="IPR000182">
    <property type="entry name" value="GNAT_dom"/>
</dbReference>
<keyword evidence="1" id="KW-0808">Transferase</keyword>
<evidence type="ECO:0000256" key="4">
    <source>
        <dbReference type="ARBA" id="ARBA00051334"/>
    </source>
</evidence>
<dbReference type="FunFam" id="3.40.630.30:FF:000026">
    <property type="entry name" value="Phosphinothricin acetyltransferase"/>
    <property type="match status" value="1"/>
</dbReference>
<dbReference type="AlphaFoldDB" id="A0A918CMQ8"/>
<dbReference type="PANTHER" id="PTHR43072:SF23">
    <property type="entry name" value="UPF0039 PROTEIN C11D3.02C"/>
    <property type="match status" value="1"/>
</dbReference>
<comment type="catalytic activity">
    <reaction evidence="3">
        <text>L-methionine sulfoximine + acetyl-CoA = N-acetyl-L-methionine sulfoximine + CoA + H(+)</text>
        <dbReference type="Rhea" id="RHEA:47660"/>
        <dbReference type="ChEBI" id="CHEBI:15378"/>
        <dbReference type="ChEBI" id="CHEBI:57287"/>
        <dbReference type="ChEBI" id="CHEBI:57288"/>
        <dbReference type="ChEBI" id="CHEBI:87826"/>
        <dbReference type="ChEBI" id="CHEBI:87827"/>
    </reaction>
</comment>
<keyword evidence="2" id="KW-0012">Acyltransferase</keyword>
<evidence type="ECO:0000313" key="7">
    <source>
        <dbReference type="Proteomes" id="UP000603865"/>
    </source>
</evidence>
<dbReference type="GO" id="GO:0016747">
    <property type="term" value="F:acyltransferase activity, transferring groups other than amino-acyl groups"/>
    <property type="evidence" value="ECO:0007669"/>
    <property type="project" value="InterPro"/>
</dbReference>
<evidence type="ECO:0000256" key="1">
    <source>
        <dbReference type="ARBA" id="ARBA00022679"/>
    </source>
</evidence>
<dbReference type="PANTHER" id="PTHR43072">
    <property type="entry name" value="N-ACETYLTRANSFERASE"/>
    <property type="match status" value="1"/>
</dbReference>
<dbReference type="Gene3D" id="3.40.630.30">
    <property type="match status" value="1"/>
</dbReference>
<dbReference type="Pfam" id="PF00583">
    <property type="entry name" value="Acetyltransf_1"/>
    <property type="match status" value="1"/>
</dbReference>
<reference evidence="6" key="1">
    <citation type="journal article" date="2014" name="Int. J. Syst. Evol. Microbiol.">
        <title>Complete genome sequence of Corynebacterium casei LMG S-19264T (=DSM 44701T), isolated from a smear-ripened cheese.</title>
        <authorList>
            <consortium name="US DOE Joint Genome Institute (JGI-PGF)"/>
            <person name="Walter F."/>
            <person name="Albersmeier A."/>
            <person name="Kalinowski J."/>
            <person name="Ruckert C."/>
        </authorList>
    </citation>
    <scope>NUCLEOTIDE SEQUENCE</scope>
    <source>
        <strain evidence="6">JCM 31311</strain>
    </source>
</reference>
<reference evidence="6" key="2">
    <citation type="submission" date="2020-09" db="EMBL/GenBank/DDBJ databases">
        <authorList>
            <person name="Sun Q."/>
            <person name="Ohkuma M."/>
        </authorList>
    </citation>
    <scope>NUCLEOTIDE SEQUENCE</scope>
    <source>
        <strain evidence="6">JCM 31311</strain>
    </source>
</reference>
<dbReference type="RefSeq" id="WP_189093114.1">
    <property type="nucleotide sequence ID" value="NZ_BMQL01000055.1"/>
</dbReference>
<dbReference type="CDD" id="cd04301">
    <property type="entry name" value="NAT_SF"/>
    <property type="match status" value="1"/>
</dbReference>
<sequence>MPVRPAERTDVPAILDIYNEAVLTTTASYDLAPVSLASRLDWFDHKQAAGQPVFVWDEGGRVLGWSAYGPFREKPGYAYTAEHSVYVGSAVRGKGLGKALMLAVIAQARAAGMHVLVGGLDADNAASLALHTSLGFTQVAHFRQVGRKFGRWLDLVFMELRLDEGEREDRE</sequence>
<name>A0A918CMQ8_9DEIO</name>
<gene>
    <name evidence="6" type="ORF">GCM10008957_48620</name>
</gene>
<dbReference type="InterPro" id="IPR016181">
    <property type="entry name" value="Acyl_CoA_acyltransferase"/>
</dbReference>
<protein>
    <submittedName>
        <fullName evidence="6">Phosphinothricin acetyltransferase</fullName>
    </submittedName>
</protein>
<feature type="domain" description="N-acetyltransferase" evidence="5">
    <location>
        <begin position="1"/>
        <end position="163"/>
    </location>
</feature>
<keyword evidence="7" id="KW-1185">Reference proteome</keyword>
<evidence type="ECO:0000313" key="6">
    <source>
        <dbReference type="EMBL" id="GGR32405.1"/>
    </source>
</evidence>
<accession>A0A918CMQ8</accession>
<evidence type="ECO:0000256" key="2">
    <source>
        <dbReference type="ARBA" id="ARBA00023315"/>
    </source>
</evidence>
<dbReference type="EMBL" id="BMQL01000055">
    <property type="protein sequence ID" value="GGR32405.1"/>
    <property type="molecule type" value="Genomic_DNA"/>
</dbReference>
<evidence type="ECO:0000256" key="3">
    <source>
        <dbReference type="ARBA" id="ARBA00050603"/>
    </source>
</evidence>
<dbReference type="PROSITE" id="PS51186">
    <property type="entry name" value="GNAT"/>
    <property type="match status" value="1"/>
</dbReference>
<dbReference type="SUPFAM" id="SSF55729">
    <property type="entry name" value="Acyl-CoA N-acyltransferases (Nat)"/>
    <property type="match status" value="1"/>
</dbReference>
<organism evidence="6 7">
    <name type="scientific">Deinococcus ruber</name>
    <dbReference type="NCBI Taxonomy" id="1848197"/>
    <lineage>
        <taxon>Bacteria</taxon>
        <taxon>Thermotogati</taxon>
        <taxon>Deinococcota</taxon>
        <taxon>Deinococci</taxon>
        <taxon>Deinococcales</taxon>
        <taxon>Deinococcaceae</taxon>
        <taxon>Deinococcus</taxon>
    </lineage>
</organism>
<comment type="caution">
    <text evidence="6">The sequence shown here is derived from an EMBL/GenBank/DDBJ whole genome shotgun (WGS) entry which is preliminary data.</text>
</comment>
<dbReference type="Proteomes" id="UP000603865">
    <property type="component" value="Unassembled WGS sequence"/>
</dbReference>
<evidence type="ECO:0000259" key="5">
    <source>
        <dbReference type="PROSITE" id="PS51186"/>
    </source>
</evidence>